<protein>
    <recommendedName>
        <fullName evidence="3">Agglutinin domain-containing protein</fullName>
    </recommendedName>
</protein>
<proteinExistence type="predicted"/>
<dbReference type="InParanoid" id="J4GMZ5"/>
<evidence type="ECO:0008006" key="3">
    <source>
        <dbReference type="Google" id="ProtNLM"/>
    </source>
</evidence>
<dbReference type="CDD" id="cd00257">
    <property type="entry name" value="beta-trefoil_FSCN-like"/>
    <property type="match status" value="1"/>
</dbReference>
<dbReference type="PANTHER" id="PTHR39244">
    <property type="entry name" value="NATTERIN-4"/>
    <property type="match status" value="1"/>
</dbReference>
<dbReference type="Gene3D" id="2.170.15.10">
    <property type="entry name" value="Proaerolysin, chain A, domain 3"/>
    <property type="match status" value="1"/>
</dbReference>
<dbReference type="GeneID" id="24095451"/>
<dbReference type="OrthoDB" id="1904422at2759"/>
<accession>J4GMZ5</accession>
<dbReference type="EMBL" id="HE796988">
    <property type="protein sequence ID" value="CCM00540.1"/>
    <property type="molecule type" value="Genomic_DNA"/>
</dbReference>
<evidence type="ECO:0000313" key="2">
    <source>
        <dbReference type="Proteomes" id="UP000006352"/>
    </source>
</evidence>
<keyword evidence="2" id="KW-1185">Reference proteome</keyword>
<gene>
    <name evidence="1" type="ORF">FIBRA_02574</name>
</gene>
<dbReference type="PANTHER" id="PTHR39244:SF5">
    <property type="entry name" value="NATTERIN-3-LIKE"/>
    <property type="match status" value="1"/>
</dbReference>
<evidence type="ECO:0000313" key="1">
    <source>
        <dbReference type="EMBL" id="CCM00540.1"/>
    </source>
</evidence>
<name>J4GMZ5_9APHY</name>
<dbReference type="CDD" id="cd20239">
    <property type="entry name" value="PFM_aerolysin-like"/>
    <property type="match status" value="1"/>
</dbReference>
<dbReference type="RefSeq" id="XP_012179823.1">
    <property type="nucleotide sequence ID" value="XM_012324433.1"/>
</dbReference>
<dbReference type="InterPro" id="IPR053237">
    <property type="entry name" value="Natterin_C"/>
</dbReference>
<dbReference type="SUPFAM" id="SSF50405">
    <property type="entry name" value="Actin-crosslinking proteins"/>
    <property type="match status" value="1"/>
</dbReference>
<dbReference type="AlphaFoldDB" id="J4GMZ5"/>
<reference evidence="1 2" key="1">
    <citation type="journal article" date="2012" name="Appl. Environ. Microbiol.">
        <title>Short-read sequencing for genomic analysis of the brown rot fungus Fibroporia radiculosa.</title>
        <authorList>
            <person name="Tang J.D."/>
            <person name="Perkins A.D."/>
            <person name="Sonstegard T.S."/>
            <person name="Schroeder S.G."/>
            <person name="Burgess S.C."/>
            <person name="Diehl S.V."/>
        </authorList>
    </citation>
    <scope>NUCLEOTIDE SEQUENCE [LARGE SCALE GENOMIC DNA]</scope>
    <source>
        <strain evidence="1 2">TFFH 294</strain>
    </source>
</reference>
<sequence length="342" mass="38192">MSLVQDFIPYNGLIIGEDGFKRRRPRIPDAGESRVRYLLPNWLYIRDRNGRYFTKRPSPDYRTLTLRGGDPDADCLFQAVPTRVSGHYSLRGNDGRYWVRYDTGWLSSDYITPYAGFRLKYLGNNSVYFTDNLSPSDLYLSSKLDNLGSPLFTTIAGLDDSCCFEIVSAALETDIYDIHYNLAGAQIRGLPPTTILITSISNNSDSPASRELYLSYKASEDGTWNNAAGIEIGISSSFSAGVPSISSTDMGISISKPCTHLWGGTAQVEKTVSETVTVTVPPRKKAKAIVALQNAEIIVGFTYRKRTLYTNGRMEDEVEQGIYRNVDSYHINVQLTDWESTD</sequence>
<dbReference type="HOGENOM" id="CLU_049209_0_0_1"/>
<dbReference type="Proteomes" id="UP000006352">
    <property type="component" value="Unassembled WGS sequence"/>
</dbReference>
<dbReference type="InterPro" id="IPR008999">
    <property type="entry name" value="Actin-crosslinking"/>
</dbReference>
<dbReference type="SUPFAM" id="SSF56973">
    <property type="entry name" value="Aerolisin/ETX pore-forming domain"/>
    <property type="match status" value="1"/>
</dbReference>
<organism evidence="1 2">
    <name type="scientific">Fibroporia radiculosa</name>
    <dbReference type="NCBI Taxonomy" id="599839"/>
    <lineage>
        <taxon>Eukaryota</taxon>
        <taxon>Fungi</taxon>
        <taxon>Dikarya</taxon>
        <taxon>Basidiomycota</taxon>
        <taxon>Agaricomycotina</taxon>
        <taxon>Agaricomycetes</taxon>
        <taxon>Polyporales</taxon>
        <taxon>Fibroporiaceae</taxon>
        <taxon>Fibroporia</taxon>
    </lineage>
</organism>